<keyword evidence="2" id="KW-1185">Reference proteome</keyword>
<evidence type="ECO:0000313" key="1">
    <source>
        <dbReference type="EMBL" id="TDD77148.1"/>
    </source>
</evidence>
<dbReference type="AlphaFoldDB" id="A0A4R5AUW4"/>
<dbReference type="RefSeq" id="WP_131908944.1">
    <property type="nucleotide sequence ID" value="NZ_SMFM01000002.1"/>
</dbReference>
<reference evidence="1 2" key="1">
    <citation type="submission" date="2019-03" db="EMBL/GenBank/DDBJ databases">
        <title>Flavobacterium AT-3-2 sp. nov., isolated from arctic soil.</title>
        <authorList>
            <person name="Chaudhary D.K."/>
        </authorList>
    </citation>
    <scope>NUCLEOTIDE SEQUENCE [LARGE SCALE GENOMIC DNA]</scope>
    <source>
        <strain evidence="1 2">AT-3-2</strain>
    </source>
</reference>
<sequence>MNKEIFLCEVKKDLENKLGKELPEDIVFELVKHNSSMRLSFFNKETPSKNSVTLIPTFLKEDEEYSEWLNDIIRVLKYHHFNKPTDKWNFK</sequence>
<evidence type="ECO:0000313" key="2">
    <source>
        <dbReference type="Proteomes" id="UP000295278"/>
    </source>
</evidence>
<comment type="caution">
    <text evidence="1">The sequence shown here is derived from an EMBL/GenBank/DDBJ whole genome shotgun (WGS) entry which is preliminary data.</text>
</comment>
<accession>A0A4R5AUW4</accession>
<organism evidence="1 2">
    <name type="scientific">Flavobacterium caseinilyticum</name>
    <dbReference type="NCBI Taxonomy" id="2541732"/>
    <lineage>
        <taxon>Bacteria</taxon>
        <taxon>Pseudomonadati</taxon>
        <taxon>Bacteroidota</taxon>
        <taxon>Flavobacteriia</taxon>
        <taxon>Flavobacteriales</taxon>
        <taxon>Flavobacteriaceae</taxon>
        <taxon>Flavobacterium</taxon>
    </lineage>
</organism>
<dbReference type="Proteomes" id="UP000295278">
    <property type="component" value="Unassembled WGS sequence"/>
</dbReference>
<protein>
    <submittedName>
        <fullName evidence="1">Uncharacterized protein</fullName>
    </submittedName>
</protein>
<dbReference type="EMBL" id="SMFM01000002">
    <property type="protein sequence ID" value="TDD77148.1"/>
    <property type="molecule type" value="Genomic_DNA"/>
</dbReference>
<gene>
    <name evidence="1" type="ORF">E0F89_05990</name>
</gene>
<proteinExistence type="predicted"/>
<name>A0A4R5AUW4_9FLAO</name>